<dbReference type="InterPro" id="IPR036554">
    <property type="entry name" value="GHMP_kinase_C_sf"/>
</dbReference>
<dbReference type="Gene3D" id="3.30.70.890">
    <property type="entry name" value="GHMP kinase, C-terminal domain"/>
    <property type="match status" value="1"/>
</dbReference>
<keyword evidence="4 10" id="KW-0808">Transferase</keyword>
<feature type="domain" description="GHMP kinase N-terminal" evidence="11">
    <location>
        <begin position="81"/>
        <end position="160"/>
    </location>
</feature>
<dbReference type="SUPFAM" id="SSF54211">
    <property type="entry name" value="Ribosomal protein S5 domain 2-like"/>
    <property type="match status" value="1"/>
</dbReference>
<dbReference type="Pfam" id="PF00288">
    <property type="entry name" value="GHMP_kinases_N"/>
    <property type="match status" value="1"/>
</dbReference>
<evidence type="ECO:0000256" key="9">
    <source>
        <dbReference type="ARBA" id="ARBA00032554"/>
    </source>
</evidence>
<feature type="active site" evidence="10">
    <location>
        <position position="155"/>
    </location>
</feature>
<reference evidence="13 14" key="1">
    <citation type="submission" date="2021-03" db="EMBL/GenBank/DDBJ databases">
        <title>Genomic Encyclopedia of Type Strains, Phase IV (KMG-IV): sequencing the most valuable type-strain genomes for metagenomic binning, comparative biology and taxonomic classification.</title>
        <authorList>
            <person name="Goeker M."/>
        </authorList>
    </citation>
    <scope>NUCLEOTIDE SEQUENCE [LARGE SCALE GENOMIC DNA]</scope>
    <source>
        <strain evidence="13 14">DSM 21600</strain>
    </source>
</reference>
<accession>A0ABS4DXH8</accession>
<comment type="similarity">
    <text evidence="1 10">Belongs to the GHMP kinase family. IspE subfamily.</text>
</comment>
<dbReference type="NCBIfam" id="TIGR00154">
    <property type="entry name" value="ispE"/>
    <property type="match status" value="1"/>
</dbReference>
<feature type="binding site" evidence="10">
    <location>
        <begin position="113"/>
        <end position="123"/>
    </location>
    <ligand>
        <name>ATP</name>
        <dbReference type="ChEBI" id="CHEBI:30616"/>
    </ligand>
</feature>
<keyword evidence="8 10" id="KW-0414">Isoprene biosynthesis</keyword>
<dbReference type="InterPro" id="IPR013750">
    <property type="entry name" value="GHMP_kinase_C_dom"/>
</dbReference>
<dbReference type="Pfam" id="PF08544">
    <property type="entry name" value="GHMP_kinases_C"/>
    <property type="match status" value="1"/>
</dbReference>
<dbReference type="Proteomes" id="UP000759443">
    <property type="component" value="Unassembled WGS sequence"/>
</dbReference>
<dbReference type="Gene3D" id="3.30.230.10">
    <property type="match status" value="1"/>
</dbReference>
<proteinExistence type="inferred from homology"/>
<name>A0ABS4DXH8_9HYPH</name>
<evidence type="ECO:0000256" key="8">
    <source>
        <dbReference type="ARBA" id="ARBA00023229"/>
    </source>
</evidence>
<protein>
    <recommendedName>
        <fullName evidence="3 10">4-diphosphocytidyl-2-C-methyl-D-erythritol kinase</fullName>
        <shortName evidence="10">CMK</shortName>
        <ecNumber evidence="2 10">2.7.1.148</ecNumber>
    </recommendedName>
    <alternativeName>
        <fullName evidence="9 10">4-(cytidine-5'-diphospho)-2-C-methyl-D-erythritol kinase</fullName>
    </alternativeName>
</protein>
<dbReference type="SUPFAM" id="SSF55060">
    <property type="entry name" value="GHMP Kinase, C-terminal domain"/>
    <property type="match status" value="1"/>
</dbReference>
<evidence type="ECO:0000256" key="7">
    <source>
        <dbReference type="ARBA" id="ARBA00022840"/>
    </source>
</evidence>
<dbReference type="GO" id="GO:0050515">
    <property type="term" value="F:4-(cytidine 5'-diphospho)-2-C-methyl-D-erythritol kinase activity"/>
    <property type="evidence" value="ECO:0007669"/>
    <property type="project" value="UniProtKB-EC"/>
</dbReference>
<evidence type="ECO:0000313" key="14">
    <source>
        <dbReference type="Proteomes" id="UP000759443"/>
    </source>
</evidence>
<comment type="pathway">
    <text evidence="10">Isoprenoid biosynthesis; isopentenyl diphosphate biosynthesis via DXP pathway; isopentenyl diphosphate from 1-deoxy-D-xylulose 5-phosphate: step 3/6.</text>
</comment>
<organism evidence="13 14">
    <name type="scientific">Rhizobium halophytocola</name>
    <dbReference type="NCBI Taxonomy" id="735519"/>
    <lineage>
        <taxon>Bacteria</taxon>
        <taxon>Pseudomonadati</taxon>
        <taxon>Pseudomonadota</taxon>
        <taxon>Alphaproteobacteria</taxon>
        <taxon>Hyphomicrobiales</taxon>
        <taxon>Rhizobiaceae</taxon>
        <taxon>Rhizobium/Agrobacterium group</taxon>
        <taxon>Rhizobium</taxon>
    </lineage>
</organism>
<gene>
    <name evidence="10" type="primary">ispE</name>
    <name evidence="13" type="ORF">J2Z17_001842</name>
</gene>
<dbReference type="PANTHER" id="PTHR43527">
    <property type="entry name" value="4-DIPHOSPHOCYTIDYL-2-C-METHYL-D-ERYTHRITOL KINASE, CHLOROPLASTIC"/>
    <property type="match status" value="1"/>
</dbReference>
<comment type="function">
    <text evidence="10">Catalyzes the phosphorylation of the position 2 hydroxy group of 4-diphosphocytidyl-2C-methyl-D-erythritol.</text>
</comment>
<evidence type="ECO:0000256" key="1">
    <source>
        <dbReference type="ARBA" id="ARBA00009684"/>
    </source>
</evidence>
<dbReference type="EC" id="2.7.1.148" evidence="2 10"/>
<evidence type="ECO:0000256" key="2">
    <source>
        <dbReference type="ARBA" id="ARBA00012052"/>
    </source>
</evidence>
<evidence type="ECO:0000256" key="5">
    <source>
        <dbReference type="ARBA" id="ARBA00022741"/>
    </source>
</evidence>
<evidence type="ECO:0000259" key="11">
    <source>
        <dbReference type="Pfam" id="PF00288"/>
    </source>
</evidence>
<dbReference type="InterPro" id="IPR006204">
    <property type="entry name" value="GHMP_kinase_N_dom"/>
</dbReference>
<dbReference type="HAMAP" id="MF_00061">
    <property type="entry name" value="IspE"/>
    <property type="match status" value="1"/>
</dbReference>
<evidence type="ECO:0000256" key="6">
    <source>
        <dbReference type="ARBA" id="ARBA00022777"/>
    </source>
</evidence>
<feature type="domain" description="GHMP kinase C-terminal" evidence="12">
    <location>
        <begin position="221"/>
        <end position="291"/>
    </location>
</feature>
<dbReference type="InterPro" id="IPR014721">
    <property type="entry name" value="Ribsml_uS5_D2-typ_fold_subgr"/>
</dbReference>
<dbReference type="InterPro" id="IPR004424">
    <property type="entry name" value="IspE"/>
</dbReference>
<evidence type="ECO:0000313" key="13">
    <source>
        <dbReference type="EMBL" id="MBP1850408.1"/>
    </source>
</evidence>
<comment type="catalytic activity">
    <reaction evidence="10">
        <text>4-CDP-2-C-methyl-D-erythritol + ATP = 4-CDP-2-C-methyl-D-erythritol 2-phosphate + ADP + H(+)</text>
        <dbReference type="Rhea" id="RHEA:18437"/>
        <dbReference type="ChEBI" id="CHEBI:15378"/>
        <dbReference type="ChEBI" id="CHEBI:30616"/>
        <dbReference type="ChEBI" id="CHEBI:57823"/>
        <dbReference type="ChEBI" id="CHEBI:57919"/>
        <dbReference type="ChEBI" id="CHEBI:456216"/>
        <dbReference type="EC" id="2.7.1.148"/>
    </reaction>
</comment>
<comment type="caution">
    <text evidence="13">The sequence shown here is derived from an EMBL/GenBank/DDBJ whole genome shotgun (WGS) entry which is preliminary data.</text>
</comment>
<keyword evidence="14" id="KW-1185">Reference proteome</keyword>
<evidence type="ECO:0000256" key="4">
    <source>
        <dbReference type="ARBA" id="ARBA00022679"/>
    </source>
</evidence>
<sequence>MAGLESPLSAGAILEVAPAKVNLALHVTGLRSDGYHLLDSIVTFTRQGDRLGCSTSNADSFTVCGRFAALLVTGGEAPADNLVTKARDRLRRYLESRGQSAPPVAITLEKNLPVAAGIGGGSADAAATLRLLQKVWNATLPAADLSMIALALGADVPMCLASLPLRALGVGETLAPLESMPRFAILLANPLKAVSTPDIFRQLTSKTNPPISPAPKSSAHGDWLDFLGELRNDLETPARTVLPEIAVLADMLGESGAELVRMSGSGATCFGIYADLASAKTAARAMEEQMPDWYFQPAETLQGERPT</sequence>
<dbReference type="PIRSF" id="PIRSF010376">
    <property type="entry name" value="IspE"/>
    <property type="match status" value="1"/>
</dbReference>
<feature type="active site" evidence="10">
    <location>
        <position position="20"/>
    </location>
</feature>
<evidence type="ECO:0000256" key="10">
    <source>
        <dbReference type="HAMAP-Rule" id="MF_00061"/>
    </source>
</evidence>
<dbReference type="EMBL" id="JAGGJU010000004">
    <property type="protein sequence ID" value="MBP1850408.1"/>
    <property type="molecule type" value="Genomic_DNA"/>
</dbReference>
<evidence type="ECO:0000259" key="12">
    <source>
        <dbReference type="Pfam" id="PF08544"/>
    </source>
</evidence>
<dbReference type="PANTHER" id="PTHR43527:SF2">
    <property type="entry name" value="4-DIPHOSPHOCYTIDYL-2-C-METHYL-D-ERYTHRITOL KINASE, CHLOROPLASTIC"/>
    <property type="match status" value="1"/>
</dbReference>
<keyword evidence="7 10" id="KW-0067">ATP-binding</keyword>
<dbReference type="NCBIfam" id="NF011202">
    <property type="entry name" value="PRK14608.1"/>
    <property type="match status" value="1"/>
</dbReference>
<keyword evidence="6 10" id="KW-0418">Kinase</keyword>
<dbReference type="RefSeq" id="WP_209944085.1">
    <property type="nucleotide sequence ID" value="NZ_JAGGJU010000004.1"/>
</dbReference>
<keyword evidence="5 10" id="KW-0547">Nucleotide-binding</keyword>
<dbReference type="InterPro" id="IPR020568">
    <property type="entry name" value="Ribosomal_Su5_D2-typ_SF"/>
</dbReference>
<evidence type="ECO:0000256" key="3">
    <source>
        <dbReference type="ARBA" id="ARBA00017473"/>
    </source>
</evidence>